<sequence length="78" mass="8496">MEATPNLLAGNNCYPDSGANNLVPHDLNDLSIGFEQWSQQNSDRQWKRGPISIPNHTTQNSSSMHINTASSIQSSPAC</sequence>
<reference evidence="3" key="1">
    <citation type="journal article" date="2007" name="Nature">
        <title>The grapevine genome sequence suggests ancestral hexaploidization in major angiosperm phyla.</title>
        <authorList>
            <consortium name="The French-Italian Public Consortium for Grapevine Genome Characterization."/>
            <person name="Jaillon O."/>
            <person name="Aury J.-M."/>
            <person name="Noel B."/>
            <person name="Policriti A."/>
            <person name="Clepet C."/>
            <person name="Casagrande A."/>
            <person name="Choisne N."/>
            <person name="Aubourg S."/>
            <person name="Vitulo N."/>
            <person name="Jubin C."/>
            <person name="Vezzi A."/>
            <person name="Legeai F."/>
            <person name="Hugueney P."/>
            <person name="Dasilva C."/>
            <person name="Horner D."/>
            <person name="Mica E."/>
            <person name="Jublot D."/>
            <person name="Poulain J."/>
            <person name="Bruyere C."/>
            <person name="Billault A."/>
            <person name="Segurens B."/>
            <person name="Gouyvenoux M."/>
            <person name="Ugarte E."/>
            <person name="Cattonaro F."/>
            <person name="Anthouard V."/>
            <person name="Vico V."/>
            <person name="Del Fabbro C."/>
            <person name="Alaux M."/>
            <person name="Di Gaspero G."/>
            <person name="Dumas V."/>
            <person name="Felice N."/>
            <person name="Paillard S."/>
            <person name="Juman I."/>
            <person name="Moroldo M."/>
            <person name="Scalabrin S."/>
            <person name="Canaguier A."/>
            <person name="Le Clainche I."/>
            <person name="Malacrida G."/>
            <person name="Durand E."/>
            <person name="Pesole G."/>
            <person name="Laucou V."/>
            <person name="Chatelet P."/>
            <person name="Merdinoglu D."/>
            <person name="Delledonne M."/>
            <person name="Pezzotti M."/>
            <person name="Lecharny A."/>
            <person name="Scarpelli C."/>
            <person name="Artiguenave F."/>
            <person name="Pe M.E."/>
            <person name="Valle G."/>
            <person name="Morgante M."/>
            <person name="Caboche M."/>
            <person name="Adam-Blondon A.-F."/>
            <person name="Weissenbach J."/>
            <person name="Quetier F."/>
            <person name="Wincker P."/>
        </authorList>
    </citation>
    <scope>NUCLEOTIDE SEQUENCE [LARGE SCALE GENOMIC DNA]</scope>
    <source>
        <strain evidence="3">cv. Pinot noir / PN40024</strain>
    </source>
</reference>
<proteinExistence type="predicted"/>
<evidence type="ECO:0000256" key="1">
    <source>
        <dbReference type="SAM" id="MobiDB-lite"/>
    </source>
</evidence>
<dbReference type="HOGENOM" id="CLU_2627020_0_0_1"/>
<dbReference type="EMBL" id="FN595513">
    <property type="protein sequence ID" value="CCB49703.1"/>
    <property type="molecule type" value="Genomic_DNA"/>
</dbReference>
<gene>
    <name evidence="2" type="ordered locus">VIT_09s0018g01410</name>
</gene>
<feature type="compositionally biased region" description="Polar residues" evidence="1">
    <location>
        <begin position="54"/>
        <end position="78"/>
    </location>
</feature>
<protein>
    <submittedName>
        <fullName evidence="2">Uncharacterized protein</fullName>
    </submittedName>
</protein>
<keyword evidence="3" id="KW-1185">Reference proteome</keyword>
<evidence type="ECO:0000313" key="2">
    <source>
        <dbReference type="EMBL" id="CCB49703.1"/>
    </source>
</evidence>
<organism evidence="2 3">
    <name type="scientific">Vitis vinifera</name>
    <name type="common">Grape</name>
    <dbReference type="NCBI Taxonomy" id="29760"/>
    <lineage>
        <taxon>Eukaryota</taxon>
        <taxon>Viridiplantae</taxon>
        <taxon>Streptophyta</taxon>
        <taxon>Embryophyta</taxon>
        <taxon>Tracheophyta</taxon>
        <taxon>Spermatophyta</taxon>
        <taxon>Magnoliopsida</taxon>
        <taxon>eudicotyledons</taxon>
        <taxon>Gunneridae</taxon>
        <taxon>Pentapetalae</taxon>
        <taxon>rosids</taxon>
        <taxon>Vitales</taxon>
        <taxon>Vitaceae</taxon>
        <taxon>Viteae</taxon>
        <taxon>Vitis</taxon>
    </lineage>
</organism>
<evidence type="ECO:0000313" key="3">
    <source>
        <dbReference type="Proteomes" id="UP000009183"/>
    </source>
</evidence>
<dbReference type="PaxDb" id="29760-VIT_09s0018g01410.t01"/>
<name>F6HBT8_VITVI</name>
<feature type="region of interest" description="Disordered" evidence="1">
    <location>
        <begin position="41"/>
        <end position="78"/>
    </location>
</feature>
<dbReference type="InParanoid" id="F6HBT8"/>
<dbReference type="AlphaFoldDB" id="F6HBT8"/>
<accession>F6HBT8</accession>
<dbReference type="Proteomes" id="UP000009183">
    <property type="component" value="Chromosome 9"/>
</dbReference>